<proteinExistence type="predicted"/>
<dbReference type="EMBL" id="LAZR01001762">
    <property type="protein sequence ID" value="KKN39472.1"/>
    <property type="molecule type" value="Genomic_DNA"/>
</dbReference>
<reference evidence="1" key="1">
    <citation type="journal article" date="2015" name="Nature">
        <title>Complex archaea that bridge the gap between prokaryotes and eukaryotes.</title>
        <authorList>
            <person name="Spang A."/>
            <person name="Saw J.H."/>
            <person name="Jorgensen S.L."/>
            <person name="Zaremba-Niedzwiedzka K."/>
            <person name="Martijn J."/>
            <person name="Lind A.E."/>
            <person name="van Eijk R."/>
            <person name="Schleper C."/>
            <person name="Guy L."/>
            <person name="Ettema T.J."/>
        </authorList>
    </citation>
    <scope>NUCLEOTIDE SEQUENCE</scope>
</reference>
<gene>
    <name evidence="1" type="ORF">LCGC14_0743010</name>
</gene>
<name>A0A0F9QR80_9ZZZZ</name>
<organism evidence="1">
    <name type="scientific">marine sediment metagenome</name>
    <dbReference type="NCBI Taxonomy" id="412755"/>
    <lineage>
        <taxon>unclassified sequences</taxon>
        <taxon>metagenomes</taxon>
        <taxon>ecological metagenomes</taxon>
    </lineage>
</organism>
<comment type="caution">
    <text evidence="1">The sequence shown here is derived from an EMBL/GenBank/DDBJ whole genome shotgun (WGS) entry which is preliminary data.</text>
</comment>
<accession>A0A0F9QR80</accession>
<dbReference type="AlphaFoldDB" id="A0A0F9QR80"/>
<protein>
    <submittedName>
        <fullName evidence="1">Uncharacterized protein</fullName>
    </submittedName>
</protein>
<sequence>MPERQGDNSQVWTYPTVMPNMDGKVNKHAVAIPNFVEATGLDGRFMGAVRPFPGMADMTIHGVPAPTAQTTITAIANIVLVKYVSIQKGTSGDVLKGLAILGDNPGGDGKSLYFSYRDTSDGSTDVVELEDYNSWTDFKLTSYDQFDITSMGRYIYVCISGDTTSTVAQWIGKEAPYNKAYFWDYQINNWDKFVVGFDGRFMGLMPRRILGHPLNEDDDGTYIGNSDDAFDCEVYGPVMVPPMPKGEYTYAIELVSRKHNLRSYIRWSTETAIGTPSSGLRYFVDEINLPVDGGGATNQIKGNAHERTCIINWGVPHVDGFRIWRTSLNDNNASFDKYTPMSPLHLVDEYLEKGEYKTTSGVFQLRFDHDSVIGTVYNDFKTSWFADTGLIIQPTYAPFLHTFHPTPRFKRLQAHDGLLVGVTDIEEPATPGDNWDDREKVPEAIAWSILTEDEPENFPPEQQYRPDNAAERFYSLEPAGDHLFGVTNSSIYRFTRSGSGAGVNRLMFRLGGTSRFGQTGVGSSLFVITAAGLKQIDGNTGAINSVTVLDRILLDDSEWAGTLGSVHMEFDAWVGALVLMNTSKNEVYILWESTGAVTRLEDIPWTHLTSGPDVLTDGASRVYFVSDAAKVHVIDGSRQMGKRSMCGTTAGETMNGTFTAGTTTTALFDTAATMPANCVGFKVHILSGDLLGESTVIIARASATELTVTALSGTPAVGDRYSVAPVVTRLILPVMTGVEGRPDPFTRKILSSIMASFSDLGGHTGTDDTNGKFRFGVKQMDTDLGSIESNFNVIPDKTAARLNKASTRPFPYLEFKGGNQDWELQGVVVHGTQSKSEAQSRQGTS</sequence>
<evidence type="ECO:0000313" key="1">
    <source>
        <dbReference type="EMBL" id="KKN39472.1"/>
    </source>
</evidence>